<gene>
    <name evidence="2" type="ORF">ACEWY4_020829</name>
</gene>
<sequence>MAEQWWNGPVREDSYGQQPQDGRGRVGYSGQQPRNGRAGMESHVQQRWNDRADMEGHVQQPWNGRGRRGNFCQQPWNGRGRKGNFCQQPWNGRADMESGVQHRMNDRRSMESYVQGVHMSIDQLKTKDLHCKNYIARNVAEPSEIPYGFSVPHYPRPVEFRTFRVAHVTTEYGLHGIMNCSGFKGGERSGRLWFGLVIGQKEIDAAEQRYLEKLFPARTPWEKRRQMPFLHNFTTSPVFNVESRYGNFRFSFSLPDVLQAYSAQFCGGKEPILRVWETIVYKQEVMYTVLVHSPDVYDYDGFPILGYNDKGVCAYWNGEITWRAQAVSQTHKCRLIENRNERELDVEEGWQNPYVWDHVTLAFDIPADSALLFPYNQLLRSLTACGDADTALNPLIGRAAAEEIIWHYNNRNSYNHSRLFPGPAWGVDPNYFYN</sequence>
<dbReference type="AlphaFoldDB" id="A0ABD1J8L8"/>
<evidence type="ECO:0000313" key="2">
    <source>
        <dbReference type="EMBL" id="KAL2083056.1"/>
    </source>
</evidence>
<name>A0ABD1J8L8_9TELE</name>
<organism evidence="2 3">
    <name type="scientific">Coilia grayii</name>
    <name type="common">Gray's grenadier anchovy</name>
    <dbReference type="NCBI Taxonomy" id="363190"/>
    <lineage>
        <taxon>Eukaryota</taxon>
        <taxon>Metazoa</taxon>
        <taxon>Chordata</taxon>
        <taxon>Craniata</taxon>
        <taxon>Vertebrata</taxon>
        <taxon>Euteleostomi</taxon>
        <taxon>Actinopterygii</taxon>
        <taxon>Neopterygii</taxon>
        <taxon>Teleostei</taxon>
        <taxon>Clupei</taxon>
        <taxon>Clupeiformes</taxon>
        <taxon>Clupeoidei</taxon>
        <taxon>Engraulidae</taxon>
        <taxon>Coilinae</taxon>
        <taxon>Coilia</taxon>
    </lineage>
</organism>
<accession>A0ABD1J8L8</accession>
<reference evidence="2 3" key="1">
    <citation type="submission" date="2024-09" db="EMBL/GenBank/DDBJ databases">
        <title>A chromosome-level genome assembly of Gray's grenadier anchovy, Coilia grayii.</title>
        <authorList>
            <person name="Fu Z."/>
        </authorList>
    </citation>
    <scope>NUCLEOTIDE SEQUENCE [LARGE SCALE GENOMIC DNA]</scope>
    <source>
        <strain evidence="2">G4</strain>
        <tissue evidence="2">Muscle</tissue>
    </source>
</reference>
<comment type="caution">
    <text evidence="2">The sequence shown here is derived from an EMBL/GenBank/DDBJ whole genome shotgun (WGS) entry which is preliminary data.</text>
</comment>
<feature type="region of interest" description="Disordered" evidence="1">
    <location>
        <begin position="59"/>
        <end position="90"/>
    </location>
</feature>
<evidence type="ECO:0000256" key="1">
    <source>
        <dbReference type="SAM" id="MobiDB-lite"/>
    </source>
</evidence>
<evidence type="ECO:0000313" key="3">
    <source>
        <dbReference type="Proteomes" id="UP001591681"/>
    </source>
</evidence>
<protein>
    <submittedName>
        <fullName evidence="2">Uncharacterized protein</fullName>
    </submittedName>
</protein>
<keyword evidence="3" id="KW-1185">Reference proteome</keyword>
<dbReference type="EMBL" id="JBHFQA010000018">
    <property type="protein sequence ID" value="KAL2083056.1"/>
    <property type="molecule type" value="Genomic_DNA"/>
</dbReference>
<proteinExistence type="predicted"/>
<dbReference type="Proteomes" id="UP001591681">
    <property type="component" value="Unassembled WGS sequence"/>
</dbReference>
<feature type="region of interest" description="Disordered" evidence="1">
    <location>
        <begin position="1"/>
        <end position="43"/>
    </location>
</feature>